<keyword evidence="2" id="KW-0902">Two-component regulatory system</keyword>
<dbReference type="CDD" id="cd17535">
    <property type="entry name" value="REC_NarL-like"/>
    <property type="match status" value="1"/>
</dbReference>
<evidence type="ECO:0000313" key="6">
    <source>
        <dbReference type="Proteomes" id="UP001055171"/>
    </source>
</evidence>
<dbReference type="RefSeq" id="WP_239721404.1">
    <property type="nucleotide sequence ID" value="NZ_CP092423.2"/>
</dbReference>
<evidence type="ECO:0000256" key="3">
    <source>
        <dbReference type="PROSITE-ProRule" id="PRU00169"/>
    </source>
</evidence>
<evidence type="ECO:0000256" key="1">
    <source>
        <dbReference type="ARBA" id="ARBA00022553"/>
    </source>
</evidence>
<keyword evidence="6" id="KW-1185">Reference proteome</keyword>
<dbReference type="Gene3D" id="3.40.50.2300">
    <property type="match status" value="1"/>
</dbReference>
<reference evidence="5" key="1">
    <citation type="submission" date="2022-08" db="EMBL/GenBank/DDBJ databases">
        <title>Complete genome sequence of 14 non-tuberculosis mycobacteria type-strains.</title>
        <authorList>
            <person name="Igarashi Y."/>
            <person name="Osugi A."/>
            <person name="Mitarai S."/>
        </authorList>
    </citation>
    <scope>NUCLEOTIDE SEQUENCE</scope>
    <source>
        <strain evidence="5">ATCC 51985</strain>
    </source>
</reference>
<evidence type="ECO:0000313" key="5">
    <source>
        <dbReference type="EMBL" id="ULP42173.1"/>
    </source>
</evidence>
<dbReference type="InterPro" id="IPR058245">
    <property type="entry name" value="NreC/VraR/RcsB-like_REC"/>
</dbReference>
<dbReference type="SUPFAM" id="SSF52172">
    <property type="entry name" value="CheY-like"/>
    <property type="match status" value="1"/>
</dbReference>
<dbReference type="PROSITE" id="PS50110">
    <property type="entry name" value="RESPONSE_REGULATORY"/>
    <property type="match status" value="1"/>
</dbReference>
<accession>A0ABY3URF5</accession>
<dbReference type="InterPro" id="IPR001789">
    <property type="entry name" value="Sig_transdc_resp-reg_receiver"/>
</dbReference>
<keyword evidence="1 3" id="KW-0597">Phosphoprotein</keyword>
<organism evidence="5 6">
    <name type="scientific">Mycobacterium lentiflavum</name>
    <dbReference type="NCBI Taxonomy" id="141349"/>
    <lineage>
        <taxon>Bacteria</taxon>
        <taxon>Bacillati</taxon>
        <taxon>Actinomycetota</taxon>
        <taxon>Actinomycetes</taxon>
        <taxon>Mycobacteriales</taxon>
        <taxon>Mycobacteriaceae</taxon>
        <taxon>Mycobacterium</taxon>
        <taxon>Mycobacterium simiae complex</taxon>
    </lineage>
</organism>
<evidence type="ECO:0000256" key="2">
    <source>
        <dbReference type="ARBA" id="ARBA00023012"/>
    </source>
</evidence>
<feature type="domain" description="Response regulatory" evidence="4">
    <location>
        <begin position="8"/>
        <end position="125"/>
    </location>
</feature>
<dbReference type="InterPro" id="IPR050595">
    <property type="entry name" value="Bact_response_regulator"/>
</dbReference>
<proteinExistence type="predicted"/>
<name>A0ABY3URF5_MYCLN</name>
<dbReference type="InterPro" id="IPR011006">
    <property type="entry name" value="CheY-like_superfamily"/>
</dbReference>
<dbReference type="PANTHER" id="PTHR44591">
    <property type="entry name" value="STRESS RESPONSE REGULATOR PROTEIN 1"/>
    <property type="match status" value="1"/>
</dbReference>
<dbReference type="SMART" id="SM00448">
    <property type="entry name" value="REC"/>
    <property type="match status" value="1"/>
</dbReference>
<dbReference type="PANTHER" id="PTHR44591:SF14">
    <property type="entry name" value="PROTEIN PILG"/>
    <property type="match status" value="1"/>
</dbReference>
<protein>
    <submittedName>
        <fullName evidence="5">Response regulator transcription factor</fullName>
    </submittedName>
</protein>
<feature type="modified residue" description="4-aspartylphosphate" evidence="3">
    <location>
        <position position="58"/>
    </location>
</feature>
<sequence length="126" mass="13469">MTASDRTRCVIVDDNRDFLDAAKRLLKHEGINVVAVATSFAEGLQRVEELRPDVTLVDVNLGDESGFELVDQLHRNGLGASVRTILISTHAEEDFAELISDSPALAFIPKAALSGAAIRGALGTIV</sequence>
<dbReference type="EMBL" id="CP092423">
    <property type="protein sequence ID" value="ULP42173.1"/>
    <property type="molecule type" value="Genomic_DNA"/>
</dbReference>
<gene>
    <name evidence="5" type="ORF">MJO58_25805</name>
</gene>
<evidence type="ECO:0000259" key="4">
    <source>
        <dbReference type="PROSITE" id="PS50110"/>
    </source>
</evidence>
<dbReference type="Pfam" id="PF00072">
    <property type="entry name" value="Response_reg"/>
    <property type="match status" value="1"/>
</dbReference>
<dbReference type="Proteomes" id="UP001055171">
    <property type="component" value="Chromosome"/>
</dbReference>